<dbReference type="Gene3D" id="3.40.50.720">
    <property type="entry name" value="NAD(P)-binding Rossmann-like Domain"/>
    <property type="match status" value="1"/>
</dbReference>
<dbReference type="Gene3D" id="1.10.10.520">
    <property type="entry name" value="Ubiquitin activating enzymes (Uba3). Chain: B, domain 2"/>
    <property type="match status" value="1"/>
</dbReference>
<dbReference type="InterPro" id="IPR033127">
    <property type="entry name" value="UBQ-activ_enz_E1_Cys_AS"/>
</dbReference>
<evidence type="ECO:0000256" key="6">
    <source>
        <dbReference type="ARBA" id="ARBA00022786"/>
    </source>
</evidence>
<feature type="active site" description="Glycyl thioester intermediate" evidence="10">
    <location>
        <position position="996"/>
    </location>
</feature>
<dbReference type="PROSITE" id="PS00865">
    <property type="entry name" value="UBIQUITIN_ACTIVAT_2"/>
    <property type="match status" value="1"/>
</dbReference>
<dbReference type="GO" id="GO:0005524">
    <property type="term" value="F:ATP binding"/>
    <property type="evidence" value="ECO:0007669"/>
    <property type="project" value="UniProtKB-UniRule"/>
</dbReference>
<dbReference type="InterPro" id="IPR014929">
    <property type="entry name" value="E2-binding"/>
</dbReference>
<dbReference type="GO" id="GO:0005737">
    <property type="term" value="C:cytoplasm"/>
    <property type="evidence" value="ECO:0007669"/>
    <property type="project" value="TreeGrafter"/>
</dbReference>
<comment type="function">
    <text evidence="11">Catalytic subunit of the dimeric E1 enzyme, which activates NEDD8.</text>
</comment>
<evidence type="ECO:0000256" key="12">
    <source>
        <dbReference type="SAM" id="MobiDB-lite"/>
    </source>
</evidence>
<proteinExistence type="inferred from homology"/>
<dbReference type="InterPro" id="IPR023318">
    <property type="entry name" value="Ub_act_enz_dom_a_sf"/>
</dbReference>
<dbReference type="InterPro" id="IPR000594">
    <property type="entry name" value="ThiF_NAD_FAD-bd"/>
</dbReference>
<evidence type="ECO:0000256" key="9">
    <source>
        <dbReference type="ARBA" id="ARBA00024626"/>
    </source>
</evidence>
<evidence type="ECO:0000259" key="13">
    <source>
        <dbReference type="SMART" id="SM01181"/>
    </source>
</evidence>
<dbReference type="PANTHER" id="PTHR10953:SF6">
    <property type="entry name" value="NEDD8-ACTIVATING ENZYME E1 CATALYTIC SUBUNIT"/>
    <property type="match status" value="1"/>
</dbReference>
<dbReference type="InterPro" id="IPR030468">
    <property type="entry name" value="Uba3_N"/>
</dbReference>
<dbReference type="SMART" id="SM01181">
    <property type="entry name" value="E2_bind"/>
    <property type="match status" value="1"/>
</dbReference>
<dbReference type="PANTHER" id="PTHR10953">
    <property type="entry name" value="UBIQUITIN-ACTIVATING ENZYME E1"/>
    <property type="match status" value="1"/>
</dbReference>
<dbReference type="Gene3D" id="3.10.290.20">
    <property type="entry name" value="Ubiquitin-like 2 activating enzyme e1b. Chain: B, domain 3"/>
    <property type="match status" value="1"/>
</dbReference>
<evidence type="ECO:0000256" key="2">
    <source>
        <dbReference type="ARBA" id="ARBA00006310"/>
    </source>
</evidence>
<dbReference type="GO" id="GO:0005634">
    <property type="term" value="C:nucleus"/>
    <property type="evidence" value="ECO:0007669"/>
    <property type="project" value="TreeGrafter"/>
</dbReference>
<dbReference type="AlphaFoldDB" id="A0A418DG32"/>
<evidence type="ECO:0000256" key="8">
    <source>
        <dbReference type="ARBA" id="ARBA00023624"/>
    </source>
</evidence>
<dbReference type="Pfam" id="PF08825">
    <property type="entry name" value="E2_bind"/>
    <property type="match status" value="1"/>
</dbReference>
<evidence type="ECO:0000256" key="7">
    <source>
        <dbReference type="ARBA" id="ARBA00022840"/>
    </source>
</evidence>
<dbReference type="GO" id="GO:0019781">
    <property type="term" value="F:NEDD8 activating enzyme activity"/>
    <property type="evidence" value="ECO:0007669"/>
    <property type="project" value="UniProtKB-UniRule"/>
</dbReference>
<comment type="pathway">
    <text evidence="1 11">Protein modification; protein neddylation.</text>
</comment>
<name>A0A418DG32_APHAT</name>
<feature type="domain" description="E2 binding" evidence="13">
    <location>
        <begin position="1110"/>
        <end position="1186"/>
    </location>
</feature>
<dbReference type="CDD" id="cd01488">
    <property type="entry name" value="Uba3_RUB"/>
    <property type="match status" value="1"/>
</dbReference>
<keyword evidence="5 11" id="KW-0547">Nucleotide-binding</keyword>
<dbReference type="VEuPathDB" id="FungiDB:H257_05087"/>
<accession>A0A418DG32</accession>
<sequence>MDKPRHSCLRPVSPGANMIDTVRLGMIYKHEDGHILMQWFHLQCVDAPTKVLASDIEGLNDKDMKPYRAAVFDWLSRRPKKQASPPPTLLRSTAPPQARRQQIEMVVRGEAKKRRQVAPPPRPTPNYVAENVLHLMCTEVDLWRLFDAATLAALATTSKRIRGAIPWSEVVMLTAEPIVKSKRILSLKRVLMKREFIGNHHLWWWTSPEFEAGERVIQESTITPDDVMEHCLIPTPQPSWQLAFHRLHGRYQATYLGERHQLYLTHLCTFLQLADHLKESLFRDRNPSCYVNGVAYTTDDVVSTVLRAQRTNVISIVCPEFGQPHMLDVTVTSFDLHFILPSTAAVVTRHVPIPKPSDPAIGSSSVDKWFPHLASFISQKGCVSLGRQAHHYMMVLSGEEIVHRHFKHMGSLQRYLESADQHCRRWLSRSSDGSGTSEGDGGDDDDSDEDNPPFASANIEQEVQVDSLATFNADLCFPHLAKFVAAKGWQSVELNVFRSRYAMVCKGPQAKSIQAWDLTSSEAFSLQHMLSELNACVCAANVKARNHQIRTLKTLEETIPKDKEHLRFLVYMKHATVVQRGAVFSVGDRNGLYVNAMVGHNIFLPPTPPFLVVQFEITFRELGEYADLSKLVSIGLVEPGEYPKTRVTARFVDSNSEFPVLCWKNGHSQFLVGRNSVFPATDEERWGFFHRESPIKSGDTISLIYQRENGTVQFAHNQQLLPFYFAGVYRSNFYESGLMVFVTLERENIQVRSLDNPNMEFIKPDDSPAAGKKLKPNMTVNRRGNERHWDLYRLLQRPTPFGNETNEAMGLGEFVPGQATVDFLHNEAKVLVLGAGGLGCEILKDLAFSGFRDIHVVDMDTIDVSNLNRQFLFRRADVGKPKATVASKFINERIQGVKVTPHFCNLKTLDTSFYSEFKVVISGLDNIDARRYVNSVLVSLVEFDDDGDIDPSTVIPFIDGGTEGFKGQARVILPRITSCFECSLDAFPPPTSFPLCTIAETPRQPSHCISYASIILWPKHFPDTKMDTDSPEHMQWVFEQAVARATQFGIPGVTYTLTLGVVKNIIPAVASTNAVSVIISAMCVNEAFKAMTYCSQTMNNYHMHMGTTGIYSHTFVYELKATFRLSNPAVSWSRGNLFMPNPPALFDATKANLDKPLTALLGTADADLTITDPVYVGDMSLQVHVHFAESS</sequence>
<evidence type="ECO:0000313" key="14">
    <source>
        <dbReference type="EMBL" id="RHY94109.1"/>
    </source>
</evidence>
<dbReference type="GO" id="GO:0045116">
    <property type="term" value="P:protein neddylation"/>
    <property type="evidence" value="ECO:0007669"/>
    <property type="project" value="UniProtKB-UniRule"/>
</dbReference>
<feature type="region of interest" description="Disordered" evidence="12">
    <location>
        <begin position="427"/>
        <end position="454"/>
    </location>
</feature>
<evidence type="ECO:0000256" key="1">
    <source>
        <dbReference type="ARBA" id="ARBA00005032"/>
    </source>
</evidence>
<keyword evidence="4 11" id="KW-0436">Ligase</keyword>
<organism evidence="14 15">
    <name type="scientific">Aphanomyces astaci</name>
    <name type="common">Crayfish plague agent</name>
    <dbReference type="NCBI Taxonomy" id="112090"/>
    <lineage>
        <taxon>Eukaryota</taxon>
        <taxon>Sar</taxon>
        <taxon>Stramenopiles</taxon>
        <taxon>Oomycota</taxon>
        <taxon>Saprolegniomycetes</taxon>
        <taxon>Saprolegniales</taxon>
        <taxon>Verrucalvaceae</taxon>
        <taxon>Aphanomyces</taxon>
    </lineage>
</organism>
<protein>
    <recommendedName>
        <fullName evidence="3 11">NEDD8-activating enzyme E1 catalytic subunit</fullName>
        <ecNumber evidence="8 11">6.2.1.64</ecNumber>
    </recommendedName>
</protein>
<dbReference type="Pfam" id="PF00899">
    <property type="entry name" value="ThiF"/>
    <property type="match status" value="1"/>
</dbReference>
<comment type="similarity">
    <text evidence="2 11">Belongs to the ubiquitin-activating E1 family. UBA3 subfamily.</text>
</comment>
<evidence type="ECO:0000256" key="10">
    <source>
        <dbReference type="PROSITE-ProRule" id="PRU10132"/>
    </source>
</evidence>
<evidence type="ECO:0000256" key="4">
    <source>
        <dbReference type="ARBA" id="ARBA00022598"/>
    </source>
</evidence>
<evidence type="ECO:0000256" key="3">
    <source>
        <dbReference type="ARBA" id="ARBA00015203"/>
    </source>
</evidence>
<dbReference type="VEuPathDB" id="FungiDB:H257_05090"/>
<reference evidence="14 15" key="1">
    <citation type="submission" date="2018-08" db="EMBL/GenBank/DDBJ databases">
        <title>Aphanomyces genome sequencing and annotation.</title>
        <authorList>
            <person name="Minardi D."/>
            <person name="Oidtmann B."/>
            <person name="Van Der Giezen M."/>
            <person name="Studholme D.J."/>
        </authorList>
    </citation>
    <scope>NUCLEOTIDE SEQUENCE [LARGE SCALE GENOMIC DNA]</scope>
    <source>
        <strain evidence="14 15">Sv</strain>
    </source>
</reference>
<keyword evidence="6 11" id="KW-0833">Ubl conjugation pathway</keyword>
<dbReference type="EMBL" id="QUTG01002911">
    <property type="protein sequence ID" value="RHY94109.1"/>
    <property type="molecule type" value="Genomic_DNA"/>
</dbReference>
<evidence type="ECO:0000256" key="5">
    <source>
        <dbReference type="ARBA" id="ARBA00022741"/>
    </source>
</evidence>
<comment type="catalytic activity">
    <reaction evidence="9 11">
        <text>ATP + [NEDD8 protein] + [E1 NEDD8-activating enzyme]-L-cysteine = AMP + diphosphate + [E1 NEDD8-activating enzyme]-S-[NEDD8 protein]-yl-L-cysteine.</text>
        <dbReference type="EC" id="6.2.1.64"/>
    </reaction>
</comment>
<evidence type="ECO:0000256" key="11">
    <source>
        <dbReference type="RuleBase" id="RU368009"/>
    </source>
</evidence>
<gene>
    <name evidence="14" type="ORF">DYB35_005882</name>
</gene>
<dbReference type="EC" id="6.2.1.64" evidence="8 11"/>
<dbReference type="InterPro" id="IPR045886">
    <property type="entry name" value="ThiF/MoeB/HesA"/>
</dbReference>
<dbReference type="UniPathway" id="UPA00885"/>
<dbReference type="Proteomes" id="UP000285712">
    <property type="component" value="Unassembled WGS sequence"/>
</dbReference>
<dbReference type="SUPFAM" id="SSF69572">
    <property type="entry name" value="Activating enzymes of the ubiquitin-like proteins"/>
    <property type="match status" value="1"/>
</dbReference>
<comment type="caution">
    <text evidence="14">The sequence shown here is derived from an EMBL/GenBank/DDBJ whole genome shotgun (WGS) entry which is preliminary data.</text>
</comment>
<evidence type="ECO:0000313" key="15">
    <source>
        <dbReference type="Proteomes" id="UP000285712"/>
    </source>
</evidence>
<feature type="compositionally biased region" description="Acidic residues" evidence="12">
    <location>
        <begin position="440"/>
        <end position="451"/>
    </location>
</feature>
<dbReference type="FunFam" id="1.10.10.520:FF:000001">
    <property type="entry name" value="NEDD8-activating enzyme E1 catalytic subunit"/>
    <property type="match status" value="1"/>
</dbReference>
<dbReference type="VEuPathDB" id="FungiDB:H257_05089"/>
<dbReference type="InterPro" id="IPR035985">
    <property type="entry name" value="Ubiquitin-activating_enz"/>
</dbReference>
<feature type="region of interest" description="Disordered" evidence="12">
    <location>
        <begin position="78"/>
        <end position="98"/>
    </location>
</feature>
<keyword evidence="7 11" id="KW-0067">ATP-binding</keyword>